<dbReference type="Proteomes" id="UP001303046">
    <property type="component" value="Unassembled WGS sequence"/>
</dbReference>
<proteinExistence type="predicted"/>
<reference evidence="1 2" key="1">
    <citation type="submission" date="2023-08" db="EMBL/GenBank/DDBJ databases">
        <title>A Necator americanus chromosomal reference genome.</title>
        <authorList>
            <person name="Ilik V."/>
            <person name="Petrzelkova K.J."/>
            <person name="Pardy F."/>
            <person name="Fuh T."/>
            <person name="Niatou-Singa F.S."/>
            <person name="Gouil Q."/>
            <person name="Baker L."/>
            <person name="Ritchie M.E."/>
            <person name="Jex A.R."/>
            <person name="Gazzola D."/>
            <person name="Li H."/>
            <person name="Toshio Fujiwara R."/>
            <person name="Zhan B."/>
            <person name="Aroian R.V."/>
            <person name="Pafco B."/>
            <person name="Schwarz E.M."/>
        </authorList>
    </citation>
    <scope>NUCLEOTIDE SEQUENCE [LARGE SCALE GENOMIC DNA]</scope>
    <source>
        <strain evidence="1 2">Aroian</strain>
        <tissue evidence="1">Whole animal</tissue>
    </source>
</reference>
<name>A0ABR1DL48_NECAM</name>
<protein>
    <submittedName>
        <fullName evidence="1">Uncharacterized protein</fullName>
    </submittedName>
</protein>
<gene>
    <name evidence="1" type="primary">Necator_chrIV.g16187</name>
    <name evidence="1" type="ORF">RB195_002891</name>
</gene>
<evidence type="ECO:0000313" key="2">
    <source>
        <dbReference type="Proteomes" id="UP001303046"/>
    </source>
</evidence>
<keyword evidence="2" id="KW-1185">Reference proteome</keyword>
<accession>A0ABR1DL48</accession>
<evidence type="ECO:0000313" key="1">
    <source>
        <dbReference type="EMBL" id="KAK6751192.1"/>
    </source>
</evidence>
<organism evidence="1 2">
    <name type="scientific">Necator americanus</name>
    <name type="common">Human hookworm</name>
    <dbReference type="NCBI Taxonomy" id="51031"/>
    <lineage>
        <taxon>Eukaryota</taxon>
        <taxon>Metazoa</taxon>
        <taxon>Ecdysozoa</taxon>
        <taxon>Nematoda</taxon>
        <taxon>Chromadorea</taxon>
        <taxon>Rhabditida</taxon>
        <taxon>Rhabditina</taxon>
        <taxon>Rhabditomorpha</taxon>
        <taxon>Strongyloidea</taxon>
        <taxon>Ancylostomatidae</taxon>
        <taxon>Bunostominae</taxon>
        <taxon>Necator</taxon>
    </lineage>
</organism>
<dbReference type="EMBL" id="JAVFWL010000004">
    <property type="protein sequence ID" value="KAK6751192.1"/>
    <property type="molecule type" value="Genomic_DNA"/>
</dbReference>
<comment type="caution">
    <text evidence="1">The sequence shown here is derived from an EMBL/GenBank/DDBJ whole genome shotgun (WGS) entry which is preliminary data.</text>
</comment>
<sequence length="110" mass="11903">MCATAAPPARIGVSGGYHRRRREVDAYDTDSLRAYWLPTHKRISTNGKFSSAAPGCCDGNCCRGPYGQREGLHATSPFVGAAIREERSKRAAVHLIHDKARPHVVSATGN</sequence>